<dbReference type="EMBL" id="GBRH01271732">
    <property type="protein sequence ID" value="JAD26163.1"/>
    <property type="molecule type" value="Transcribed_RNA"/>
</dbReference>
<accession>A0A0A8YL13</accession>
<organism evidence="1">
    <name type="scientific">Arundo donax</name>
    <name type="common">Giant reed</name>
    <name type="synonym">Donax arundinaceus</name>
    <dbReference type="NCBI Taxonomy" id="35708"/>
    <lineage>
        <taxon>Eukaryota</taxon>
        <taxon>Viridiplantae</taxon>
        <taxon>Streptophyta</taxon>
        <taxon>Embryophyta</taxon>
        <taxon>Tracheophyta</taxon>
        <taxon>Spermatophyta</taxon>
        <taxon>Magnoliopsida</taxon>
        <taxon>Liliopsida</taxon>
        <taxon>Poales</taxon>
        <taxon>Poaceae</taxon>
        <taxon>PACMAD clade</taxon>
        <taxon>Arundinoideae</taxon>
        <taxon>Arundineae</taxon>
        <taxon>Arundo</taxon>
    </lineage>
</organism>
<reference evidence="1" key="1">
    <citation type="submission" date="2014-09" db="EMBL/GenBank/DDBJ databases">
        <authorList>
            <person name="Magalhaes I.L.F."/>
            <person name="Oliveira U."/>
            <person name="Santos F.R."/>
            <person name="Vidigal T.H.D.A."/>
            <person name="Brescovit A.D."/>
            <person name="Santos A.J."/>
        </authorList>
    </citation>
    <scope>NUCLEOTIDE SEQUENCE</scope>
    <source>
        <tissue evidence="1">Shoot tissue taken approximately 20 cm above the soil surface</tissue>
    </source>
</reference>
<proteinExistence type="predicted"/>
<protein>
    <submittedName>
        <fullName evidence="1">Uncharacterized protein</fullName>
    </submittedName>
</protein>
<name>A0A0A8YL13_ARUDO</name>
<reference evidence="1" key="2">
    <citation type="journal article" date="2015" name="Data Brief">
        <title>Shoot transcriptome of the giant reed, Arundo donax.</title>
        <authorList>
            <person name="Barrero R.A."/>
            <person name="Guerrero F.D."/>
            <person name="Moolhuijzen P."/>
            <person name="Goolsby J.A."/>
            <person name="Tidwell J."/>
            <person name="Bellgard S.E."/>
            <person name="Bellgard M.I."/>
        </authorList>
    </citation>
    <scope>NUCLEOTIDE SEQUENCE</scope>
    <source>
        <tissue evidence="1">Shoot tissue taken approximately 20 cm above the soil surface</tissue>
    </source>
</reference>
<evidence type="ECO:0000313" key="1">
    <source>
        <dbReference type="EMBL" id="JAD26163.1"/>
    </source>
</evidence>
<sequence>MPVPKERVNHFYSSLRFKLCVC</sequence>
<dbReference type="AlphaFoldDB" id="A0A0A8YL13"/>